<dbReference type="EMBL" id="JBHMEI010000095">
    <property type="protein sequence ID" value="MFB9209086.1"/>
    <property type="molecule type" value="Genomic_DNA"/>
</dbReference>
<proteinExistence type="predicted"/>
<accession>A0ABV5IWZ8</accession>
<organism evidence="2 3">
    <name type="scientific">Nonomuraea spiralis</name>
    <dbReference type="NCBI Taxonomy" id="46182"/>
    <lineage>
        <taxon>Bacteria</taxon>
        <taxon>Bacillati</taxon>
        <taxon>Actinomycetota</taxon>
        <taxon>Actinomycetes</taxon>
        <taxon>Streptosporangiales</taxon>
        <taxon>Streptosporangiaceae</taxon>
        <taxon>Nonomuraea</taxon>
    </lineage>
</organism>
<reference evidence="2 3" key="1">
    <citation type="submission" date="2024-09" db="EMBL/GenBank/DDBJ databases">
        <authorList>
            <person name="Sun Q."/>
            <person name="Mori K."/>
        </authorList>
    </citation>
    <scope>NUCLEOTIDE SEQUENCE [LARGE SCALE GENOMIC DNA]</scope>
    <source>
        <strain evidence="2 3">CCM 3426</strain>
    </source>
</reference>
<gene>
    <name evidence="2" type="ORF">ACFFV7_48440</name>
</gene>
<name>A0ABV5IWZ8_9ACTN</name>
<evidence type="ECO:0000259" key="1">
    <source>
        <dbReference type="Pfam" id="PF01814"/>
    </source>
</evidence>
<dbReference type="PANTHER" id="PTHR39966">
    <property type="entry name" value="BLL2471 PROTEIN-RELATED"/>
    <property type="match status" value="1"/>
</dbReference>
<protein>
    <submittedName>
        <fullName evidence="2">Hemerythrin domain-containing protein</fullName>
    </submittedName>
</protein>
<sequence>MAPNMLGFRITHRAMRADTRRLAEVMSAIAAGEEQAGQERLRAITTFTAKLCAGIHHHHQAEDNVLWPVIVRSAGAEVDLSDLTDDHAALDPLLEEITTAAAQLGGDGQAARRMAKSLASLADLLDEHIEEEERLIFPVVATYVSEEDWAKVEAEVRKGGDARFDLPRIAQYARPEEMAELRRLAGPVLVVLLALMKRGHRRRQELIFGTR</sequence>
<dbReference type="PANTHER" id="PTHR39966:SF1">
    <property type="entry name" value="HEMERYTHRIN-LIKE DOMAIN-CONTAINING PROTEIN"/>
    <property type="match status" value="1"/>
</dbReference>
<dbReference type="InterPro" id="IPR012312">
    <property type="entry name" value="Hemerythrin-like"/>
</dbReference>
<dbReference type="CDD" id="cd12108">
    <property type="entry name" value="Hr-like"/>
    <property type="match status" value="1"/>
</dbReference>
<dbReference type="RefSeq" id="WP_189651811.1">
    <property type="nucleotide sequence ID" value="NZ_BMRC01000022.1"/>
</dbReference>
<comment type="caution">
    <text evidence="2">The sequence shown here is derived from an EMBL/GenBank/DDBJ whole genome shotgun (WGS) entry which is preliminary data.</text>
</comment>
<dbReference type="Gene3D" id="1.20.120.520">
    <property type="entry name" value="nmb1532 protein domain like"/>
    <property type="match status" value="1"/>
</dbReference>
<dbReference type="Proteomes" id="UP001589647">
    <property type="component" value="Unassembled WGS sequence"/>
</dbReference>
<feature type="domain" description="Hemerythrin-like" evidence="1">
    <location>
        <begin position="12"/>
        <end position="139"/>
    </location>
</feature>
<evidence type="ECO:0000313" key="2">
    <source>
        <dbReference type="EMBL" id="MFB9209086.1"/>
    </source>
</evidence>
<keyword evidence="3" id="KW-1185">Reference proteome</keyword>
<dbReference type="Pfam" id="PF01814">
    <property type="entry name" value="Hemerythrin"/>
    <property type="match status" value="1"/>
</dbReference>
<evidence type="ECO:0000313" key="3">
    <source>
        <dbReference type="Proteomes" id="UP001589647"/>
    </source>
</evidence>